<dbReference type="Pfam" id="PF14716">
    <property type="entry name" value="HHH_8"/>
    <property type="match status" value="1"/>
</dbReference>
<comment type="subcellular location">
    <subcellularLocation>
        <location evidence="12">Nucleus</location>
    </subcellularLocation>
</comment>
<dbReference type="InterPro" id="IPR001357">
    <property type="entry name" value="BRCT_dom"/>
</dbReference>
<dbReference type="SUPFAM" id="SSF81301">
    <property type="entry name" value="Nucleotidyltransferase"/>
    <property type="match status" value="1"/>
</dbReference>
<dbReference type="OrthoDB" id="205514at2759"/>
<keyword evidence="8 12" id="KW-0234">DNA repair</keyword>
<dbReference type="GO" id="GO:0046872">
    <property type="term" value="F:metal ion binding"/>
    <property type="evidence" value="ECO:0007669"/>
    <property type="project" value="UniProtKB-UniRule"/>
</dbReference>
<dbReference type="Gene3D" id="1.10.150.110">
    <property type="entry name" value="DNA polymerase beta, N-terminal domain-like"/>
    <property type="match status" value="1"/>
</dbReference>
<dbReference type="FunFam" id="1.10.150.110:FF:000005">
    <property type="entry name" value="DNA polymerase POL4"/>
    <property type="match status" value="1"/>
</dbReference>
<dbReference type="EMBL" id="JH711585">
    <property type="protein sequence ID" value="EIW76555.1"/>
    <property type="molecule type" value="Genomic_DNA"/>
</dbReference>
<evidence type="ECO:0000256" key="5">
    <source>
        <dbReference type="ARBA" id="ARBA00022705"/>
    </source>
</evidence>
<dbReference type="PROSITE" id="PS50172">
    <property type="entry name" value="BRCT"/>
    <property type="match status" value="1"/>
</dbReference>
<dbReference type="PANTHER" id="PTHR11276:SF28">
    <property type="entry name" value="DNA POLYMERASE LAMBDA"/>
    <property type="match status" value="1"/>
</dbReference>
<organism evidence="15 16">
    <name type="scientific">Coniophora puteana (strain RWD-64-598)</name>
    <name type="common">Brown rot fungus</name>
    <dbReference type="NCBI Taxonomy" id="741705"/>
    <lineage>
        <taxon>Eukaryota</taxon>
        <taxon>Fungi</taxon>
        <taxon>Dikarya</taxon>
        <taxon>Basidiomycota</taxon>
        <taxon>Agaricomycotina</taxon>
        <taxon>Agaricomycetes</taxon>
        <taxon>Agaricomycetidae</taxon>
        <taxon>Boletales</taxon>
        <taxon>Coniophorineae</taxon>
        <taxon>Coniophoraceae</taxon>
        <taxon>Coniophora</taxon>
    </lineage>
</organism>
<keyword evidence="4 12" id="KW-0548">Nucleotidyltransferase</keyword>
<evidence type="ECO:0000259" key="14">
    <source>
        <dbReference type="PROSITE" id="PS50172"/>
    </source>
</evidence>
<evidence type="ECO:0000256" key="9">
    <source>
        <dbReference type="ARBA" id="ARBA00023239"/>
    </source>
</evidence>
<dbReference type="SUPFAM" id="SSF47802">
    <property type="entry name" value="DNA polymerase beta, N-terminal domain-like"/>
    <property type="match status" value="1"/>
</dbReference>
<comment type="similarity">
    <text evidence="12">Belongs to the DNA polymerase type-X family.</text>
</comment>
<dbReference type="EC" id="2.7.7.7" evidence="12"/>
<feature type="region of interest" description="Disordered" evidence="13">
    <location>
        <begin position="215"/>
        <end position="339"/>
    </location>
</feature>
<dbReference type="AlphaFoldDB" id="A0A5M3MD49"/>
<feature type="compositionally biased region" description="Basic and acidic residues" evidence="13">
    <location>
        <begin position="296"/>
        <end position="313"/>
    </location>
</feature>
<evidence type="ECO:0000256" key="8">
    <source>
        <dbReference type="ARBA" id="ARBA00023204"/>
    </source>
</evidence>
<accession>A0A5M3MD49</accession>
<dbReference type="InterPro" id="IPR002008">
    <property type="entry name" value="DNA_pol_X_beta-like"/>
</dbReference>
<keyword evidence="2" id="KW-0237">DNA synthesis</keyword>
<evidence type="ECO:0000256" key="1">
    <source>
        <dbReference type="ARBA" id="ARBA00001936"/>
    </source>
</evidence>
<dbReference type="InterPro" id="IPR029398">
    <property type="entry name" value="PolB_thumb"/>
</dbReference>
<keyword evidence="5" id="KW-0235">DNA replication</keyword>
<keyword evidence="12" id="KW-0539">Nucleus</keyword>
<gene>
    <name evidence="15" type="ORF">CONPUDRAFT_63239</name>
</gene>
<feature type="region of interest" description="Disordered" evidence="13">
    <location>
        <begin position="1"/>
        <end position="57"/>
    </location>
</feature>
<dbReference type="InterPro" id="IPR028207">
    <property type="entry name" value="DNA_pol_B_palm_palm"/>
</dbReference>
<keyword evidence="6 12" id="KW-0227">DNA damage</keyword>
<dbReference type="PRINTS" id="PR00870">
    <property type="entry name" value="DNAPOLXBETA"/>
</dbReference>
<dbReference type="Pfam" id="PF10391">
    <property type="entry name" value="DNA_pol_lambd_f"/>
    <property type="match status" value="1"/>
</dbReference>
<keyword evidence="7 12" id="KW-0239">DNA-directed DNA polymerase</keyword>
<dbReference type="SUPFAM" id="SSF52113">
    <property type="entry name" value="BRCT domain"/>
    <property type="match status" value="1"/>
</dbReference>
<evidence type="ECO:0000256" key="3">
    <source>
        <dbReference type="ARBA" id="ARBA00022679"/>
    </source>
</evidence>
<dbReference type="Proteomes" id="UP000053558">
    <property type="component" value="Unassembled WGS sequence"/>
</dbReference>
<dbReference type="CDD" id="cd00141">
    <property type="entry name" value="NT_POLXc"/>
    <property type="match status" value="1"/>
</dbReference>
<dbReference type="GO" id="GO:0003677">
    <property type="term" value="F:DNA binding"/>
    <property type="evidence" value="ECO:0007669"/>
    <property type="project" value="UniProtKB-UniRule"/>
</dbReference>
<evidence type="ECO:0000256" key="7">
    <source>
        <dbReference type="ARBA" id="ARBA00022932"/>
    </source>
</evidence>
<name>A0A5M3MD49_CONPW</name>
<proteinExistence type="inferred from homology"/>
<dbReference type="Gene3D" id="1.10.150.20">
    <property type="entry name" value="5' to 3' exonuclease, C-terminal subdomain"/>
    <property type="match status" value="1"/>
</dbReference>
<evidence type="ECO:0000256" key="6">
    <source>
        <dbReference type="ARBA" id="ARBA00022763"/>
    </source>
</evidence>
<keyword evidence="9" id="KW-0456">Lyase</keyword>
<feature type="compositionally biased region" description="Basic and acidic residues" evidence="13">
    <location>
        <begin position="225"/>
        <end position="238"/>
    </location>
</feature>
<feature type="domain" description="BRCT" evidence="14">
    <location>
        <begin position="80"/>
        <end position="171"/>
    </location>
</feature>
<dbReference type="Gene3D" id="3.30.210.10">
    <property type="entry name" value="DNA polymerase, thumb domain"/>
    <property type="match status" value="1"/>
</dbReference>
<comment type="catalytic activity">
    <reaction evidence="10 12">
        <text>DNA(n) + a 2'-deoxyribonucleoside 5'-triphosphate = DNA(n+1) + diphosphate</text>
        <dbReference type="Rhea" id="RHEA:22508"/>
        <dbReference type="Rhea" id="RHEA-COMP:17339"/>
        <dbReference type="Rhea" id="RHEA-COMP:17340"/>
        <dbReference type="ChEBI" id="CHEBI:33019"/>
        <dbReference type="ChEBI" id="CHEBI:61560"/>
        <dbReference type="ChEBI" id="CHEBI:173112"/>
        <dbReference type="EC" id="2.7.7.7"/>
    </reaction>
</comment>
<dbReference type="InterPro" id="IPR022312">
    <property type="entry name" value="DNA_pol_X"/>
</dbReference>
<dbReference type="GO" id="GO:0005634">
    <property type="term" value="C:nucleus"/>
    <property type="evidence" value="ECO:0007669"/>
    <property type="project" value="UniProtKB-SubCell"/>
</dbReference>
<dbReference type="GO" id="GO:0006303">
    <property type="term" value="P:double-strand break repair via nonhomologous end joining"/>
    <property type="evidence" value="ECO:0007669"/>
    <property type="project" value="TreeGrafter"/>
</dbReference>
<dbReference type="GeneID" id="19208287"/>
<dbReference type="InterPro" id="IPR027421">
    <property type="entry name" value="DNA_pol_lamdba_lyase_dom_sf"/>
</dbReference>
<evidence type="ECO:0000313" key="15">
    <source>
        <dbReference type="EMBL" id="EIW76555.1"/>
    </source>
</evidence>
<evidence type="ECO:0000313" key="16">
    <source>
        <dbReference type="Proteomes" id="UP000053558"/>
    </source>
</evidence>
<dbReference type="Pfam" id="PF14792">
    <property type="entry name" value="DNA_pol_B_palm"/>
    <property type="match status" value="1"/>
</dbReference>
<comment type="function">
    <text evidence="12">DNA polymerase that functions in several pathways of DNA repair. Involved in base excision repair (BER) responsible for repair of lesions that give rise to abasic (AP) sites in DNA. Also contributes to DNA double-strand break repair by non-homologous end joining and homologous recombination. Has both template-dependent and template-independent (terminal transferase) DNA polymerase activities. Has also a 5'-deoxyribose-5-phosphate lyase (dRP lyase) activity.</text>
</comment>
<comment type="cofactor">
    <cofactor evidence="1">
        <name>Mn(2+)</name>
        <dbReference type="ChEBI" id="CHEBI:29035"/>
    </cofactor>
</comment>
<dbReference type="InterPro" id="IPR002054">
    <property type="entry name" value="DNA-dir_DNA_pol_X"/>
</dbReference>
<evidence type="ECO:0000256" key="11">
    <source>
        <dbReference type="PIRSR" id="PIRSR622312-50"/>
    </source>
</evidence>
<dbReference type="GO" id="GO:0016829">
    <property type="term" value="F:lyase activity"/>
    <property type="evidence" value="ECO:0007669"/>
    <property type="project" value="UniProtKB-KW"/>
</dbReference>
<dbReference type="InterPro" id="IPR043519">
    <property type="entry name" value="NT_sf"/>
</dbReference>
<dbReference type="KEGG" id="cput:CONPUDRAFT_63239"/>
<feature type="compositionally biased region" description="Polar residues" evidence="13">
    <location>
        <begin position="1"/>
        <end position="18"/>
    </location>
</feature>
<dbReference type="SMART" id="SM00483">
    <property type="entry name" value="POLXc"/>
    <property type="match status" value="1"/>
</dbReference>
<dbReference type="Gene3D" id="3.30.460.10">
    <property type="entry name" value="Beta Polymerase, domain 2"/>
    <property type="match status" value="1"/>
</dbReference>
<reference evidence="16" key="1">
    <citation type="journal article" date="2012" name="Science">
        <title>The Paleozoic origin of enzymatic lignin decomposition reconstructed from 31 fungal genomes.</title>
        <authorList>
            <person name="Floudas D."/>
            <person name="Binder M."/>
            <person name="Riley R."/>
            <person name="Barry K."/>
            <person name="Blanchette R.A."/>
            <person name="Henrissat B."/>
            <person name="Martinez A.T."/>
            <person name="Otillar R."/>
            <person name="Spatafora J.W."/>
            <person name="Yadav J.S."/>
            <person name="Aerts A."/>
            <person name="Benoit I."/>
            <person name="Boyd A."/>
            <person name="Carlson A."/>
            <person name="Copeland A."/>
            <person name="Coutinho P.M."/>
            <person name="de Vries R.P."/>
            <person name="Ferreira P."/>
            <person name="Findley K."/>
            <person name="Foster B."/>
            <person name="Gaskell J."/>
            <person name="Glotzer D."/>
            <person name="Gorecki P."/>
            <person name="Heitman J."/>
            <person name="Hesse C."/>
            <person name="Hori C."/>
            <person name="Igarashi K."/>
            <person name="Jurgens J.A."/>
            <person name="Kallen N."/>
            <person name="Kersten P."/>
            <person name="Kohler A."/>
            <person name="Kuees U."/>
            <person name="Kumar T.K.A."/>
            <person name="Kuo A."/>
            <person name="LaButti K."/>
            <person name="Larrondo L.F."/>
            <person name="Lindquist E."/>
            <person name="Ling A."/>
            <person name="Lombard V."/>
            <person name="Lucas S."/>
            <person name="Lundell T."/>
            <person name="Martin R."/>
            <person name="McLaughlin D.J."/>
            <person name="Morgenstern I."/>
            <person name="Morin E."/>
            <person name="Murat C."/>
            <person name="Nagy L.G."/>
            <person name="Nolan M."/>
            <person name="Ohm R.A."/>
            <person name="Patyshakuliyeva A."/>
            <person name="Rokas A."/>
            <person name="Ruiz-Duenas F.J."/>
            <person name="Sabat G."/>
            <person name="Salamov A."/>
            <person name="Samejima M."/>
            <person name="Schmutz J."/>
            <person name="Slot J.C."/>
            <person name="St John F."/>
            <person name="Stenlid J."/>
            <person name="Sun H."/>
            <person name="Sun S."/>
            <person name="Syed K."/>
            <person name="Tsang A."/>
            <person name="Wiebenga A."/>
            <person name="Young D."/>
            <person name="Pisabarro A."/>
            <person name="Eastwood D.C."/>
            <person name="Martin F."/>
            <person name="Cullen D."/>
            <person name="Grigoriev I.V."/>
            <person name="Hibbett D.S."/>
        </authorList>
    </citation>
    <scope>NUCLEOTIDE SEQUENCE [LARGE SCALE GENOMIC DNA]</scope>
    <source>
        <strain evidence="16">RWD-64-598 SS2</strain>
    </source>
</reference>
<dbReference type="SUPFAM" id="SSF81585">
    <property type="entry name" value="PsbU/PolX domain-like"/>
    <property type="match status" value="1"/>
</dbReference>
<sequence length="683" mass="75596">MTAITTPGNSPQNRTSTEIVRAGEPSDQAAPTGQKPRRTVNSARRAAAGKAKVKPEKPKLMTPVEYAQHVLSDERKAKLHKTDHLSGRCIFYAGGDYQYASESTRGKMEYIVKHGGTLAPTFDPEVVTYIITDTTARPTLRALGLKSLTEIPQHIPTVKWSWAISVVSRAQKAADHVPNQILQREDTLINFDFMHAAFAERIDAGSGWQKITSGRAKGGAALQRLKKEEDKGKSKSDVGEGGPSNGDLSIISCPGTVVPSTHDNPSVDASEKIDPSGSLDPPGDEKSNDPLAEFYAEAKAEQDAGDTHNRDKDETEDEASPVKAKPAKRGWTCDKKEPQLPTKECANQDVVDALEQLMELHKAKSSEDDRWRVFSYGKCIRALKNHPKRIKSLSQARAIRGVGEKTAMKIMEIIETGGLKRIQYENTEDVEATKIFQGIYGVGRNTAFAWYANGCRTLDDIKMCKGGIKVSAVQEIGIKFYDDINTRIPRAEVQEIFDRIKSVALDMDPKLFIEVMGSFRRGKADCGDIDVLITRDTADGKTHAGFLSKLLDELHELDILTEDLSVPDDYSDLELCYRGLCMLPGLPGARRRRIDILCVPWECRGGALLYYTGDDIFNRAMRMKANVLGYSLNQRGLYAGVVRDPKDRRVKLHGGSIIASETEEEIFKVLGVPWQEPHERVRG</sequence>
<dbReference type="PRINTS" id="PR00869">
    <property type="entry name" value="DNAPOLX"/>
</dbReference>
<dbReference type="InterPro" id="IPR036420">
    <property type="entry name" value="BRCT_dom_sf"/>
</dbReference>
<dbReference type="GO" id="GO:0003887">
    <property type="term" value="F:DNA-directed DNA polymerase activity"/>
    <property type="evidence" value="ECO:0007669"/>
    <property type="project" value="UniProtKB-UniRule"/>
</dbReference>
<keyword evidence="16" id="KW-1185">Reference proteome</keyword>
<dbReference type="Pfam" id="PF14791">
    <property type="entry name" value="DNA_pol_B_thumb"/>
    <property type="match status" value="1"/>
</dbReference>
<evidence type="ECO:0000256" key="10">
    <source>
        <dbReference type="ARBA" id="ARBA00049244"/>
    </source>
</evidence>
<evidence type="ECO:0000256" key="4">
    <source>
        <dbReference type="ARBA" id="ARBA00022695"/>
    </source>
</evidence>
<protein>
    <recommendedName>
        <fullName evidence="12">DNA polymerase</fullName>
        <ecNumber evidence="12">2.7.7.7</ecNumber>
    </recommendedName>
</protein>
<feature type="active site" description="Nucleophile; Schiff-base intermediate with DNA; for 5'-dRP lyase activity" evidence="11">
    <location>
        <position position="409"/>
    </location>
</feature>
<evidence type="ECO:0000256" key="2">
    <source>
        <dbReference type="ARBA" id="ARBA00022634"/>
    </source>
</evidence>
<dbReference type="RefSeq" id="XP_007772869.1">
    <property type="nucleotide sequence ID" value="XM_007774679.1"/>
</dbReference>
<comment type="caution">
    <text evidence="15">The sequence shown here is derived from an EMBL/GenBank/DDBJ whole genome shotgun (WGS) entry which is preliminary data.</text>
</comment>
<evidence type="ECO:0000256" key="13">
    <source>
        <dbReference type="SAM" id="MobiDB-lite"/>
    </source>
</evidence>
<dbReference type="InterPro" id="IPR010996">
    <property type="entry name" value="HHH_MUS81"/>
</dbReference>
<dbReference type="InterPro" id="IPR037160">
    <property type="entry name" value="DNA_Pol_thumb_sf"/>
</dbReference>
<keyword evidence="3 12" id="KW-0808">Transferase</keyword>
<dbReference type="OMA" id="WRVFSYG"/>
<dbReference type="InterPro" id="IPR018944">
    <property type="entry name" value="DNA_pol_lambd_fingers_domain"/>
</dbReference>
<evidence type="ECO:0000256" key="12">
    <source>
        <dbReference type="RuleBase" id="RU366014"/>
    </source>
</evidence>
<dbReference type="PANTHER" id="PTHR11276">
    <property type="entry name" value="DNA POLYMERASE TYPE-X FAMILY MEMBER"/>
    <property type="match status" value="1"/>
</dbReference>